<proteinExistence type="inferred from homology"/>
<feature type="active site" description="Nucleophile" evidence="6">
    <location>
        <position position="333"/>
    </location>
</feature>
<evidence type="ECO:0000256" key="1">
    <source>
        <dbReference type="ARBA" id="ARBA00022676"/>
    </source>
</evidence>
<feature type="region of interest" description="RNA binding" evidence="6">
    <location>
        <begin position="314"/>
        <end position="320"/>
    </location>
</feature>
<evidence type="ECO:0000313" key="10">
    <source>
        <dbReference type="Proteomes" id="UP001386955"/>
    </source>
</evidence>
<evidence type="ECO:0000256" key="7">
    <source>
        <dbReference type="SAM" id="MobiDB-lite"/>
    </source>
</evidence>
<dbReference type="GO" id="GO:0008479">
    <property type="term" value="F:tRNA-guanosine(34) queuine transglycosylase activity"/>
    <property type="evidence" value="ECO:0007669"/>
    <property type="project" value="UniProtKB-UniRule"/>
</dbReference>
<keyword evidence="4 6" id="KW-0479">Metal-binding</keyword>
<feature type="binding site" evidence="6">
    <location>
        <position position="376"/>
    </location>
    <ligand>
        <name>Zn(2+)</name>
        <dbReference type="ChEBI" id="CHEBI:29105"/>
    </ligand>
</feature>
<dbReference type="GO" id="GO:0005829">
    <property type="term" value="C:cytosol"/>
    <property type="evidence" value="ECO:0007669"/>
    <property type="project" value="TreeGrafter"/>
</dbReference>
<dbReference type="NCBIfam" id="TIGR00449">
    <property type="entry name" value="tgt_general"/>
    <property type="match status" value="1"/>
</dbReference>
<feature type="binding site" evidence="6">
    <location>
        <position position="283"/>
    </location>
    <ligand>
        <name>substrate</name>
    </ligand>
</feature>
<feature type="region of interest" description="Disordered" evidence="7">
    <location>
        <begin position="1"/>
        <end position="23"/>
    </location>
</feature>
<evidence type="ECO:0000256" key="4">
    <source>
        <dbReference type="ARBA" id="ARBA00022723"/>
    </source>
</evidence>
<dbReference type="GO" id="GO:0006400">
    <property type="term" value="P:tRNA modification"/>
    <property type="evidence" value="ECO:0007669"/>
    <property type="project" value="InterPro"/>
</dbReference>
<evidence type="ECO:0000313" key="9">
    <source>
        <dbReference type="EMBL" id="KAK7410504.1"/>
    </source>
</evidence>
<dbReference type="InterPro" id="IPR036511">
    <property type="entry name" value="TGT-like_sf"/>
</dbReference>
<dbReference type="PANTHER" id="PTHR43530">
    <property type="entry name" value="QUEUINE TRNA-RIBOSYLTRANSFERASE CATALYTIC SUBUNIT 1"/>
    <property type="match status" value="1"/>
</dbReference>
<keyword evidence="3 6" id="KW-0819">tRNA processing</keyword>
<evidence type="ECO:0000256" key="2">
    <source>
        <dbReference type="ARBA" id="ARBA00022679"/>
    </source>
</evidence>
<dbReference type="Pfam" id="PF09809">
    <property type="entry name" value="MRP-L27"/>
    <property type="match status" value="1"/>
</dbReference>
<comment type="function">
    <text evidence="6">Catalytic subunit of the queuine tRNA-ribosyltransferase (TGT) that catalyzes the base-exchange of a guanine (G) residue with queuine (Q) at position 34 (anticodon wobble position) in tRNAs with GU(N) anticodons (tRNA-Asp, -Asn, -His and -Tyr), resulting in the hypermodified nucleoside queuosine (7-(((4,5-cis-dihydroxy-2-cyclopenten-1-yl)amino)methyl)-7-deazaguanosine). Catalysis occurs through a double-displacement mechanism. The nucleophile active site attacks the C1' of nucleotide 34 to detach the guanine base from the RNA, forming a covalent enzyme-RNA intermediate. The proton acceptor active site deprotonates the incoming queuine, allowing a nucleophilic attack on the C1' of the ribose to form the product.</text>
</comment>
<dbReference type="EC" id="2.4.2.64" evidence="6"/>
<evidence type="ECO:0000259" key="8">
    <source>
        <dbReference type="Pfam" id="PF01702"/>
    </source>
</evidence>
<keyword evidence="10" id="KW-1185">Reference proteome</keyword>
<feature type="binding site" evidence="6">
    <location>
        <position position="256"/>
    </location>
    <ligand>
        <name>substrate</name>
    </ligand>
</feature>
<keyword evidence="2 6" id="KW-0808">Transferase</keyword>
<feature type="binding site" evidence="6">
    <location>
        <position position="213"/>
    </location>
    <ligand>
        <name>substrate</name>
    </ligand>
</feature>
<reference evidence="9 10" key="1">
    <citation type="submission" date="2024-01" db="EMBL/GenBank/DDBJ databases">
        <title>The genomes of 5 underutilized Papilionoideae crops provide insights into root nodulation and disease resistanc.</title>
        <authorList>
            <person name="Jiang F."/>
        </authorList>
    </citation>
    <scope>NUCLEOTIDE SEQUENCE [LARGE SCALE GENOMIC DNA]</scope>
    <source>
        <strain evidence="9">DUOXIRENSHENG_FW03</strain>
        <tissue evidence="9">Leaves</tissue>
    </source>
</reference>
<keyword evidence="1 6" id="KW-0328">Glycosyltransferase</keyword>
<dbReference type="InterPro" id="IPR002616">
    <property type="entry name" value="tRNA_ribo_trans-like"/>
</dbReference>
<dbReference type="GO" id="GO:0046872">
    <property type="term" value="F:metal ion binding"/>
    <property type="evidence" value="ECO:0007669"/>
    <property type="project" value="UniProtKB-KW"/>
</dbReference>
<dbReference type="NCBIfam" id="TIGR00430">
    <property type="entry name" value="Q_tRNA_tgt"/>
    <property type="match status" value="1"/>
</dbReference>
<dbReference type="Gene3D" id="3.20.20.105">
    <property type="entry name" value="Queuine tRNA-ribosyltransferase-like"/>
    <property type="match status" value="1"/>
</dbReference>
<feature type="binding site" evidence="6">
    <location>
        <position position="371"/>
    </location>
    <ligand>
        <name>Zn(2+)</name>
        <dbReference type="ChEBI" id="CHEBI:29105"/>
    </ligand>
</feature>
<feature type="binding site" evidence="6">
    <location>
        <position position="373"/>
    </location>
    <ligand>
        <name>Zn(2+)</name>
        <dbReference type="ChEBI" id="CHEBI:29105"/>
    </ligand>
</feature>
<evidence type="ECO:0000256" key="5">
    <source>
        <dbReference type="ARBA" id="ARBA00022833"/>
    </source>
</evidence>
<dbReference type="GO" id="GO:0005762">
    <property type="term" value="C:mitochondrial large ribosomal subunit"/>
    <property type="evidence" value="ECO:0007669"/>
    <property type="project" value="InterPro"/>
</dbReference>
<dbReference type="Proteomes" id="UP001386955">
    <property type="component" value="Unassembled WGS sequence"/>
</dbReference>
<comment type="caution">
    <text evidence="9">The sequence shown here is derived from an EMBL/GenBank/DDBJ whole genome shotgun (WGS) entry which is preliminary data.</text>
</comment>
<keyword evidence="6" id="KW-0963">Cytoplasm</keyword>
<dbReference type="HAMAP" id="MF_00168">
    <property type="entry name" value="Q_tRNA_Tgt"/>
    <property type="match status" value="1"/>
</dbReference>
<gene>
    <name evidence="9" type="ORF">VNO78_01326</name>
</gene>
<dbReference type="InterPro" id="IPR004803">
    <property type="entry name" value="TGT"/>
</dbReference>
<feature type="active site" description="Proton acceptor" evidence="6">
    <location>
        <position position="159"/>
    </location>
</feature>
<feature type="binding site" evidence="6">
    <location>
        <begin position="159"/>
        <end position="163"/>
    </location>
    <ligand>
        <name>substrate</name>
    </ligand>
</feature>
<feature type="compositionally biased region" description="Basic and acidic residues" evidence="7">
    <location>
        <begin position="1"/>
        <end position="10"/>
    </location>
</feature>
<feature type="compositionally biased region" description="Polar residues" evidence="7">
    <location>
        <begin position="11"/>
        <end position="23"/>
    </location>
</feature>
<evidence type="ECO:0000256" key="6">
    <source>
        <dbReference type="HAMAP-Rule" id="MF_03218"/>
    </source>
</evidence>
<organism evidence="9 10">
    <name type="scientific">Psophocarpus tetragonolobus</name>
    <name type="common">Winged bean</name>
    <name type="synonym">Dolichos tetragonolobus</name>
    <dbReference type="NCBI Taxonomy" id="3891"/>
    <lineage>
        <taxon>Eukaryota</taxon>
        <taxon>Viridiplantae</taxon>
        <taxon>Streptophyta</taxon>
        <taxon>Embryophyta</taxon>
        <taxon>Tracheophyta</taxon>
        <taxon>Spermatophyta</taxon>
        <taxon>Magnoliopsida</taxon>
        <taxon>eudicotyledons</taxon>
        <taxon>Gunneridae</taxon>
        <taxon>Pentapetalae</taxon>
        <taxon>rosids</taxon>
        <taxon>fabids</taxon>
        <taxon>Fabales</taxon>
        <taxon>Fabaceae</taxon>
        <taxon>Papilionoideae</taxon>
        <taxon>50 kb inversion clade</taxon>
        <taxon>NPAAA clade</taxon>
        <taxon>indigoferoid/millettioid clade</taxon>
        <taxon>Phaseoleae</taxon>
        <taxon>Psophocarpus</taxon>
    </lineage>
</organism>
<comment type="catalytic activity">
    <reaction evidence="6">
        <text>guanosine(34) in tRNA + queuine = queuosine(34) in tRNA + guanine</text>
        <dbReference type="Rhea" id="RHEA:16633"/>
        <dbReference type="Rhea" id="RHEA-COMP:10341"/>
        <dbReference type="Rhea" id="RHEA-COMP:18571"/>
        <dbReference type="ChEBI" id="CHEBI:16235"/>
        <dbReference type="ChEBI" id="CHEBI:17433"/>
        <dbReference type="ChEBI" id="CHEBI:74269"/>
        <dbReference type="ChEBI" id="CHEBI:194431"/>
        <dbReference type="EC" id="2.4.2.64"/>
    </reaction>
</comment>
<accession>A0AAN9XVH2</accession>
<comment type="subunit">
    <text evidence="6">Heterodimer of a catalytic subunit and an accessory subunit.</text>
</comment>
<comment type="subcellular location">
    <subcellularLocation>
        <location evidence="6">Cytoplasm</location>
    </subcellularLocation>
</comment>
<dbReference type="EMBL" id="JAYMYS010000001">
    <property type="protein sequence ID" value="KAK7410504.1"/>
    <property type="molecule type" value="Genomic_DNA"/>
</dbReference>
<comment type="similarity">
    <text evidence="6">Belongs to the queuine tRNA-ribosyltransferase family.</text>
</comment>
<dbReference type="InterPro" id="IPR019189">
    <property type="entry name" value="Ribosomal_mL41"/>
</dbReference>
<dbReference type="SUPFAM" id="SSF51713">
    <property type="entry name" value="tRNA-guanine transglycosylase"/>
    <property type="match status" value="1"/>
</dbReference>
<feature type="region of interest" description="RNA binding; important for wobble base 34 recognition" evidence="6">
    <location>
        <begin position="338"/>
        <end position="342"/>
    </location>
</feature>
<evidence type="ECO:0000256" key="3">
    <source>
        <dbReference type="ARBA" id="ARBA00022694"/>
    </source>
</evidence>
<dbReference type="GO" id="GO:0003735">
    <property type="term" value="F:structural constituent of ribosome"/>
    <property type="evidence" value="ECO:0007669"/>
    <property type="project" value="InterPro"/>
</dbReference>
<comment type="cofactor">
    <cofactor evidence="6">
        <name>Zn(2+)</name>
        <dbReference type="ChEBI" id="CHEBI:29105"/>
    </cofactor>
</comment>
<keyword evidence="5 6" id="KW-0862">Zinc</keyword>
<feature type="domain" description="tRNA-guanine(15) transglycosylase-like" evidence="8">
    <location>
        <begin position="81"/>
        <end position="433"/>
    </location>
</feature>
<dbReference type="Pfam" id="PF01702">
    <property type="entry name" value="TGT"/>
    <property type="match status" value="1"/>
</dbReference>
<name>A0AAN9XVH2_PSOTE</name>
<feature type="binding site" evidence="6">
    <location>
        <position position="401"/>
    </location>
    <ligand>
        <name>Zn(2+)</name>
        <dbReference type="ChEBI" id="CHEBI:29105"/>
    </ligand>
</feature>
<sequence>MKKVERERRQSVGQSGNSNNMFGGTSVWTPMSWRLSLKPNITNKVQAVHPRSRQGYTTPITTASETNAMALSFEVLGRFNRARAARLTLPHFLCQTPLFMPVGTQGTIKGLTNSQLEDIGCQIILGNTYHLALRPTSELLDEVGGLHNFMNWQRALLTDSGGFQMVSLLHLADITEKGVTFQSPVDGKPMLLTPEESIQIQNRIGADIIMALDDVVKTTITGPRVEEAMHRTLRWIDRCIAAHTRPHDQNLFGIVQGGLDPILRDICVKGLVERNLPGYAIGGLSGGEDKNSFWRVVAQCTAALPEDKPRYVMGVGYPLDIVVCSALGADMYDCVYPTRTARFGTALIPEGVLKLKHRKMADDTRPIDPSCPCMVCKNYTRAYIHCLVTKDAMGSQLLSYHNLYYMMQLSRNLHSSIVEGRFPEFVCDFLRKMFPNGDVPEWVCDAMEVAGIDISSCCASFSSCKEDDSNSMPKEVFPFKKKMPLGLILGIGRAFRRKRTSSLDILSSKRAPRGYYKGKNCKPTGFHTRKGGYVVMQEKLPNYVVPDLTDFKLKPYVSQCPLEVKTSQASQTAK</sequence>
<dbReference type="AlphaFoldDB" id="A0AAN9XVH2"/>
<protein>
    <recommendedName>
        <fullName evidence="6">Queuine tRNA-ribosyltransferase catalytic subunit 1</fullName>
        <ecNumber evidence="6">2.4.2.64</ecNumber>
    </recommendedName>
    <alternativeName>
        <fullName evidence="6">Guanine insertion enzyme</fullName>
    </alternativeName>
    <alternativeName>
        <fullName evidence="6">tRNA-guanine transglycosylase</fullName>
    </alternativeName>
</protein>
<dbReference type="PANTHER" id="PTHR43530:SF1">
    <property type="entry name" value="QUEUINE TRNA-RIBOSYLTRANSFERASE CATALYTIC SUBUNIT 1"/>
    <property type="match status" value="1"/>
</dbReference>